<reference evidence="1" key="1">
    <citation type="submission" date="2021-12" db="EMBL/GenBank/DDBJ databases">
        <title>Prjna785345.</title>
        <authorList>
            <person name="Rujirawat T."/>
            <person name="Krajaejun T."/>
        </authorList>
    </citation>
    <scope>NUCLEOTIDE SEQUENCE</scope>
    <source>
        <strain evidence="1">Pi057C3</strain>
    </source>
</reference>
<keyword evidence="2" id="KW-1185">Reference proteome</keyword>
<dbReference type="AlphaFoldDB" id="A0AAD5QF43"/>
<evidence type="ECO:0000313" key="1">
    <source>
        <dbReference type="EMBL" id="KAJ0409386.1"/>
    </source>
</evidence>
<organism evidence="1 2">
    <name type="scientific">Pythium insidiosum</name>
    <name type="common">Pythiosis disease agent</name>
    <dbReference type="NCBI Taxonomy" id="114742"/>
    <lineage>
        <taxon>Eukaryota</taxon>
        <taxon>Sar</taxon>
        <taxon>Stramenopiles</taxon>
        <taxon>Oomycota</taxon>
        <taxon>Peronosporomycetes</taxon>
        <taxon>Pythiales</taxon>
        <taxon>Pythiaceae</taxon>
        <taxon>Pythium</taxon>
    </lineage>
</organism>
<dbReference type="EMBL" id="JAKCXM010000004">
    <property type="protein sequence ID" value="KAJ0409386.1"/>
    <property type="molecule type" value="Genomic_DNA"/>
</dbReference>
<name>A0AAD5QF43_PYTIN</name>
<comment type="caution">
    <text evidence="1">The sequence shown here is derived from an EMBL/GenBank/DDBJ whole genome shotgun (WGS) entry which is preliminary data.</text>
</comment>
<sequence length="70" mass="8127">METPPRDKKATALHARHLQARLKTEMEREMDVDLQHPSQQHPEMERMDDVLVHSGALKPVDDDLDDQDLD</sequence>
<gene>
    <name evidence="1" type="ORF">P43SY_002276</name>
</gene>
<evidence type="ECO:0000313" key="2">
    <source>
        <dbReference type="Proteomes" id="UP001209570"/>
    </source>
</evidence>
<accession>A0AAD5QF43</accession>
<protein>
    <submittedName>
        <fullName evidence="1">Uncharacterized protein</fullName>
    </submittedName>
</protein>
<proteinExistence type="predicted"/>
<dbReference type="Proteomes" id="UP001209570">
    <property type="component" value="Unassembled WGS sequence"/>
</dbReference>